<dbReference type="OrthoDB" id="5858639at2759"/>
<organism evidence="4">
    <name type="scientific">Angiostrongylus costaricensis</name>
    <name type="common">Nematode worm</name>
    <dbReference type="NCBI Taxonomy" id="334426"/>
    <lineage>
        <taxon>Eukaryota</taxon>
        <taxon>Metazoa</taxon>
        <taxon>Ecdysozoa</taxon>
        <taxon>Nematoda</taxon>
        <taxon>Chromadorea</taxon>
        <taxon>Rhabditida</taxon>
        <taxon>Rhabditina</taxon>
        <taxon>Rhabditomorpha</taxon>
        <taxon>Strongyloidea</taxon>
        <taxon>Metastrongylidae</taxon>
        <taxon>Angiostrongylus</taxon>
    </lineage>
</organism>
<protein>
    <submittedName>
        <fullName evidence="4">EGF-like domain-containing protein</fullName>
    </submittedName>
</protein>
<dbReference type="AlphaFoldDB" id="A0A0R3PNA9"/>
<dbReference type="PROSITE" id="PS01186">
    <property type="entry name" value="EGF_2"/>
    <property type="match status" value="1"/>
</dbReference>
<dbReference type="InterPro" id="IPR000742">
    <property type="entry name" value="EGF"/>
</dbReference>
<dbReference type="EMBL" id="UYYA01003953">
    <property type="protein sequence ID" value="VDM58104.1"/>
    <property type="molecule type" value="Genomic_DNA"/>
</dbReference>
<name>A0A0R3PNA9_ANGCS</name>
<accession>A0A0R3PNA9</accession>
<sequence>MVGPHFVLEFDKTEEQWNSSAKCNKSTSAKCVNGGFPHPRNCTICICPGGYGGNLCDQRPPGCGQDLFATNVKQVIECSVGRGSDIREHFDFCYYMVKAPVGKQVELHILSISAGYNFPGCPRGGIEVKAQKDQRLTGYRLCSVGSRGRTIITSTNHFPVILYNKFKTMNATFTYRYTD</sequence>
<reference evidence="2 3" key="2">
    <citation type="submission" date="2018-11" db="EMBL/GenBank/DDBJ databases">
        <authorList>
            <consortium name="Pathogen Informatics"/>
        </authorList>
    </citation>
    <scope>NUCLEOTIDE SEQUENCE [LARGE SCALE GENOMIC DNA]</scope>
    <source>
        <strain evidence="2 3">Costa Rica</strain>
    </source>
</reference>
<reference evidence="4" key="1">
    <citation type="submission" date="2017-02" db="UniProtKB">
        <authorList>
            <consortium name="WormBaseParasite"/>
        </authorList>
    </citation>
    <scope>IDENTIFICATION</scope>
</reference>
<feature type="domain" description="EGF-like" evidence="1">
    <location>
        <begin position="45"/>
        <end position="56"/>
    </location>
</feature>
<evidence type="ECO:0000313" key="4">
    <source>
        <dbReference type="WBParaSite" id="ACOC_0000651801-mRNA-1"/>
    </source>
</evidence>
<evidence type="ECO:0000313" key="2">
    <source>
        <dbReference type="EMBL" id="VDM58104.1"/>
    </source>
</evidence>
<keyword evidence="3" id="KW-1185">Reference proteome</keyword>
<evidence type="ECO:0000259" key="1">
    <source>
        <dbReference type="PROSITE" id="PS01186"/>
    </source>
</evidence>
<dbReference type="WBParaSite" id="ACOC_0000651801-mRNA-1">
    <property type="protein sequence ID" value="ACOC_0000651801-mRNA-1"/>
    <property type="gene ID" value="ACOC_0000651801"/>
</dbReference>
<dbReference type="OMA" id="NCAANCK"/>
<proteinExistence type="predicted"/>
<dbReference type="Proteomes" id="UP000267027">
    <property type="component" value="Unassembled WGS sequence"/>
</dbReference>
<dbReference type="SUPFAM" id="SSF49854">
    <property type="entry name" value="Spermadhesin, CUB domain"/>
    <property type="match status" value="1"/>
</dbReference>
<gene>
    <name evidence="2" type="ORF">ACOC_LOCUS6519</name>
</gene>
<evidence type="ECO:0000313" key="3">
    <source>
        <dbReference type="Proteomes" id="UP000267027"/>
    </source>
</evidence>
<dbReference type="InterPro" id="IPR035914">
    <property type="entry name" value="Sperma_CUB_dom_sf"/>
</dbReference>